<dbReference type="Proteomes" id="UP000018914">
    <property type="component" value="Chromosome"/>
</dbReference>
<dbReference type="EMBL" id="CP007028">
    <property type="protein sequence ID" value="AHE96324.1"/>
    <property type="molecule type" value="Genomic_DNA"/>
</dbReference>
<dbReference type="eggNOG" id="COG0589">
    <property type="taxonomic scope" value="Bacteria"/>
</dbReference>
<dbReference type="InterPro" id="IPR006016">
    <property type="entry name" value="UspA"/>
</dbReference>
<evidence type="ECO:0000313" key="4">
    <source>
        <dbReference type="Proteomes" id="UP000018914"/>
    </source>
</evidence>
<sequence>MKFLVPVDFTDITNPLLKVAKFLALKHNASVILLHAVSPLIYLPYPESFGISPIDLSKLAELEAQSIESAKRRLEALRDFLAELSVEVVVDVGEPSEVILAKEDIADLIILGSHSKGLVERILVGSTSERVARYCHKPLLVLKGKAPESFKKVCLAHDLSKHAQSAFEFFLNLIPPEEDRKLTLLHVEETIELPMVDALTEGLVKKIEEEKINYLNSLLERAKEKGWKAELVVKKHSNTVDGILEFVKEGDYDLLVMGSRGLSGLKRVLLGSTSSQVLRRVEVPVLIHKGMPS</sequence>
<gene>
    <name evidence="3" type="ORF">THERU_06235</name>
</gene>
<feature type="domain" description="UspA" evidence="2">
    <location>
        <begin position="150"/>
        <end position="287"/>
    </location>
</feature>
<comment type="similarity">
    <text evidence="1">Belongs to the universal stress protein A family.</text>
</comment>
<dbReference type="PRINTS" id="PR01438">
    <property type="entry name" value="UNVRSLSTRESS"/>
</dbReference>
<protein>
    <submittedName>
        <fullName evidence="3">Universal stress protein UspA</fullName>
    </submittedName>
</protein>
<dbReference type="AlphaFoldDB" id="W0DCM3"/>
<dbReference type="Gene3D" id="3.40.50.620">
    <property type="entry name" value="HUPs"/>
    <property type="match status" value="2"/>
</dbReference>
<dbReference type="HOGENOM" id="CLU_049301_2_1_0"/>
<keyword evidence="4" id="KW-1185">Reference proteome</keyword>
<dbReference type="KEGG" id="trd:THERU_06235"/>
<accession>W0DCM3</accession>
<dbReference type="Pfam" id="PF00582">
    <property type="entry name" value="Usp"/>
    <property type="match status" value="2"/>
</dbReference>
<reference evidence="3 4" key="1">
    <citation type="submission" date="2013-12" db="EMBL/GenBank/DDBJ databases">
        <authorList>
            <consortium name="DOE Joint Genome Institute"/>
            <person name="Eisen J."/>
            <person name="Huntemann M."/>
            <person name="Han J."/>
            <person name="Chen A."/>
            <person name="Kyrpides N."/>
            <person name="Mavromatis K."/>
            <person name="Markowitz V."/>
            <person name="Palaniappan K."/>
            <person name="Ivanova N."/>
            <person name="Schaumberg A."/>
            <person name="Pati A."/>
            <person name="Liolios K."/>
            <person name="Nordberg H.P."/>
            <person name="Cantor M.N."/>
            <person name="Hua S.X."/>
            <person name="Woyke T."/>
        </authorList>
    </citation>
    <scope>NUCLEOTIDE SEQUENCE [LARGE SCALE GENOMIC DNA]</scope>
    <source>
        <strain evidence="3 4">DSM 23557</strain>
    </source>
</reference>
<dbReference type="InterPro" id="IPR014729">
    <property type="entry name" value="Rossmann-like_a/b/a_fold"/>
</dbReference>
<dbReference type="PANTHER" id="PTHR46268:SF6">
    <property type="entry name" value="UNIVERSAL STRESS PROTEIN UP12"/>
    <property type="match status" value="1"/>
</dbReference>
<dbReference type="OrthoDB" id="11973at2"/>
<evidence type="ECO:0000313" key="3">
    <source>
        <dbReference type="EMBL" id="AHE96324.1"/>
    </source>
</evidence>
<proteinExistence type="inferred from homology"/>
<dbReference type="CDD" id="cd00293">
    <property type="entry name" value="USP-like"/>
    <property type="match status" value="2"/>
</dbReference>
<organism evidence="4">
    <name type="scientific">Thermocrinis ruber</name>
    <dbReference type="NCBI Taxonomy" id="75906"/>
    <lineage>
        <taxon>Bacteria</taxon>
        <taxon>Pseudomonadati</taxon>
        <taxon>Aquificota</taxon>
        <taxon>Aquificia</taxon>
        <taxon>Aquificales</taxon>
        <taxon>Aquificaceae</taxon>
        <taxon>Thermocrinis</taxon>
    </lineage>
</organism>
<dbReference type="SUPFAM" id="SSF52402">
    <property type="entry name" value="Adenine nucleotide alpha hydrolases-like"/>
    <property type="match status" value="2"/>
</dbReference>
<evidence type="ECO:0000259" key="2">
    <source>
        <dbReference type="Pfam" id="PF00582"/>
    </source>
</evidence>
<feature type="domain" description="UspA" evidence="2">
    <location>
        <begin position="2"/>
        <end position="143"/>
    </location>
</feature>
<dbReference type="InterPro" id="IPR006015">
    <property type="entry name" value="Universal_stress_UspA"/>
</dbReference>
<name>W0DCM3_9AQUI</name>
<evidence type="ECO:0000256" key="1">
    <source>
        <dbReference type="ARBA" id="ARBA00008791"/>
    </source>
</evidence>
<dbReference type="PANTHER" id="PTHR46268">
    <property type="entry name" value="STRESS RESPONSE PROTEIN NHAX"/>
    <property type="match status" value="1"/>
</dbReference>
<dbReference type="RefSeq" id="WP_025306390.1">
    <property type="nucleotide sequence ID" value="NZ_CP007028.1"/>
</dbReference>
<dbReference type="STRING" id="75906.THERU_06235"/>